<feature type="domain" description="Integrase zinc-binding" evidence="3">
    <location>
        <begin position="318"/>
        <end position="375"/>
    </location>
</feature>
<organism evidence="4 5">
    <name type="scientific">Gossypium hirsutum</name>
    <name type="common">Upland cotton</name>
    <name type="synonym">Gossypium mexicanum</name>
    <dbReference type="NCBI Taxonomy" id="3635"/>
    <lineage>
        <taxon>Eukaryota</taxon>
        <taxon>Viridiplantae</taxon>
        <taxon>Streptophyta</taxon>
        <taxon>Embryophyta</taxon>
        <taxon>Tracheophyta</taxon>
        <taxon>Spermatophyta</taxon>
        <taxon>Magnoliopsida</taxon>
        <taxon>eudicotyledons</taxon>
        <taxon>Gunneridae</taxon>
        <taxon>Pentapetalae</taxon>
        <taxon>rosids</taxon>
        <taxon>malvids</taxon>
        <taxon>Malvales</taxon>
        <taxon>Malvaceae</taxon>
        <taxon>Malvoideae</taxon>
        <taxon>Gossypium</taxon>
    </lineage>
</organism>
<evidence type="ECO:0000259" key="1">
    <source>
        <dbReference type="Pfam" id="PF00078"/>
    </source>
</evidence>
<evidence type="ECO:0000259" key="2">
    <source>
        <dbReference type="Pfam" id="PF17919"/>
    </source>
</evidence>
<name>A0A1U8PKG6_GOSHI</name>
<sequence length="389" mass="45109">MVNLFCADSFEVVVGEKFKFLSNVISSLRAEKLFRKGCEAYLAYVLNANSKELRLDEIRAVCDFSDVFPEELSSLPHDREGALVFSKIDLRSGYYQLKVKDTDVMKTTFRTHYRHFKFPVKPFWVEECTVTIIDMMNRVFHSYMDRFVVVFIDDILVYSRSKDEYDKSLRVVFQVLQGEAIGKVVAYASRQLRPNECNYLIHDLELAIVVFALKIWRHHLYGESEHHPGKVNVVADALSCKSLVDLRAMLAKLSIFEDGGLLDEFQVKLTLVQQIRERQPFDESLACHIHNVELFVLRDFDLNSDGVLCFRGRMRVSIDEDLRHLILTKAYSSLCTIHPGGNKMYQDVRVLYWWPGLKDVVDFVPRCLVCQRVKAKHQRPSGLLQSSEF</sequence>
<dbReference type="KEGG" id="ghi:107959997"/>
<dbReference type="GeneID" id="107959997"/>
<dbReference type="PANTHER" id="PTHR24559">
    <property type="entry name" value="TRANSPOSON TY3-I GAG-POL POLYPROTEIN"/>
    <property type="match status" value="1"/>
</dbReference>
<keyword evidence="4" id="KW-1185">Reference proteome</keyword>
<dbReference type="Pfam" id="PF00078">
    <property type="entry name" value="RVT_1"/>
    <property type="match status" value="1"/>
</dbReference>
<dbReference type="InterPro" id="IPR043128">
    <property type="entry name" value="Rev_trsase/Diguanyl_cyclase"/>
</dbReference>
<evidence type="ECO:0008006" key="6">
    <source>
        <dbReference type="Google" id="ProtNLM"/>
    </source>
</evidence>
<dbReference type="Proteomes" id="UP000818029">
    <property type="component" value="Chromosome D09"/>
</dbReference>
<dbReference type="InterPro" id="IPR000477">
    <property type="entry name" value="RT_dom"/>
</dbReference>
<evidence type="ECO:0000313" key="5">
    <source>
        <dbReference type="RefSeq" id="XP_016751685.1"/>
    </source>
</evidence>
<dbReference type="Gene3D" id="1.10.340.70">
    <property type="match status" value="1"/>
</dbReference>
<dbReference type="PANTHER" id="PTHR24559:SF444">
    <property type="entry name" value="REVERSE TRANSCRIPTASE DOMAIN-CONTAINING PROTEIN"/>
    <property type="match status" value="1"/>
</dbReference>
<dbReference type="InterPro" id="IPR041588">
    <property type="entry name" value="Integrase_H2C2"/>
</dbReference>
<gene>
    <name evidence="5" type="primary">LOC107959997</name>
</gene>
<dbReference type="PaxDb" id="3635-A0A1U8PKG6"/>
<accession>A0A1U8PKG6</accession>
<evidence type="ECO:0000259" key="3">
    <source>
        <dbReference type="Pfam" id="PF17921"/>
    </source>
</evidence>
<dbReference type="STRING" id="3635.A0A1U8PKG6"/>
<dbReference type="Pfam" id="PF17921">
    <property type="entry name" value="Integrase_H2C2"/>
    <property type="match status" value="1"/>
</dbReference>
<dbReference type="Gene3D" id="3.10.10.10">
    <property type="entry name" value="HIV Type 1 Reverse Transcriptase, subunit A, domain 1"/>
    <property type="match status" value="1"/>
</dbReference>
<dbReference type="SUPFAM" id="SSF56672">
    <property type="entry name" value="DNA/RNA polymerases"/>
    <property type="match status" value="1"/>
</dbReference>
<reference evidence="4" key="1">
    <citation type="journal article" date="2020" name="Nat. Genet.">
        <title>Genomic diversifications of five Gossypium allopolyploid species and their impact on cotton improvement.</title>
        <authorList>
            <person name="Chen Z.J."/>
            <person name="Sreedasyam A."/>
            <person name="Ando A."/>
            <person name="Song Q."/>
            <person name="De Santiago L.M."/>
            <person name="Hulse-Kemp A.M."/>
            <person name="Ding M."/>
            <person name="Ye W."/>
            <person name="Kirkbride R.C."/>
            <person name="Jenkins J."/>
            <person name="Plott C."/>
            <person name="Lovell J."/>
            <person name="Lin Y.M."/>
            <person name="Vaughn R."/>
            <person name="Liu B."/>
            <person name="Simpson S."/>
            <person name="Scheffler B.E."/>
            <person name="Wen L."/>
            <person name="Saski C.A."/>
            <person name="Grover C.E."/>
            <person name="Hu G."/>
            <person name="Conover J.L."/>
            <person name="Carlson J.W."/>
            <person name="Shu S."/>
            <person name="Boston L.B."/>
            <person name="Williams M."/>
            <person name="Peterson D.G."/>
            <person name="McGee K."/>
            <person name="Jones D.C."/>
            <person name="Wendel J.F."/>
            <person name="Stelly D.M."/>
            <person name="Grimwood J."/>
            <person name="Schmutz J."/>
        </authorList>
    </citation>
    <scope>NUCLEOTIDE SEQUENCE [LARGE SCALE GENOMIC DNA]</scope>
    <source>
        <strain evidence="4">cv. TM-1</strain>
    </source>
</reference>
<dbReference type="GO" id="GO:0004519">
    <property type="term" value="F:endonuclease activity"/>
    <property type="evidence" value="ECO:0007669"/>
    <property type="project" value="UniProtKB-KW"/>
</dbReference>
<reference evidence="5" key="2">
    <citation type="submission" date="2025-08" db="UniProtKB">
        <authorList>
            <consortium name="RefSeq"/>
        </authorList>
    </citation>
    <scope>IDENTIFICATION</scope>
</reference>
<dbReference type="Pfam" id="PF17919">
    <property type="entry name" value="RT_RNaseH_2"/>
    <property type="match status" value="1"/>
</dbReference>
<dbReference type="InterPro" id="IPR041577">
    <property type="entry name" value="RT_RNaseH_2"/>
</dbReference>
<dbReference type="InterPro" id="IPR053134">
    <property type="entry name" value="RNA-dir_DNA_polymerase"/>
</dbReference>
<evidence type="ECO:0000313" key="4">
    <source>
        <dbReference type="Proteomes" id="UP000818029"/>
    </source>
</evidence>
<dbReference type="GO" id="GO:0016787">
    <property type="term" value="F:hydrolase activity"/>
    <property type="evidence" value="ECO:0007669"/>
    <property type="project" value="UniProtKB-KW"/>
</dbReference>
<dbReference type="Gene3D" id="3.30.70.270">
    <property type="match status" value="1"/>
</dbReference>
<dbReference type="GO" id="GO:0003964">
    <property type="term" value="F:RNA-directed DNA polymerase activity"/>
    <property type="evidence" value="ECO:0007669"/>
    <property type="project" value="UniProtKB-KW"/>
</dbReference>
<feature type="domain" description="Reverse transcriptase" evidence="1">
    <location>
        <begin position="76"/>
        <end position="177"/>
    </location>
</feature>
<dbReference type="CDD" id="cd01647">
    <property type="entry name" value="RT_LTR"/>
    <property type="match status" value="1"/>
</dbReference>
<proteinExistence type="predicted"/>
<feature type="domain" description="Reverse transcriptase/retrotransposon-derived protein RNase H-like" evidence="2">
    <location>
        <begin position="179"/>
        <end position="223"/>
    </location>
</feature>
<dbReference type="RefSeq" id="XP_016751685.1">
    <property type="nucleotide sequence ID" value="XM_016896196.1"/>
</dbReference>
<dbReference type="InterPro" id="IPR043502">
    <property type="entry name" value="DNA/RNA_pol_sf"/>
</dbReference>
<dbReference type="AlphaFoldDB" id="A0A1U8PKG6"/>
<protein>
    <recommendedName>
        <fullName evidence="6">RNA-directed DNA polymerase homolog</fullName>
    </recommendedName>
</protein>